<keyword evidence="2" id="KW-1185">Reference proteome</keyword>
<name>A0A364JSR0_9HYPH</name>
<dbReference type="EMBL" id="QLMK01000014">
    <property type="protein sequence ID" value="RAK26358.1"/>
    <property type="molecule type" value="Genomic_DNA"/>
</dbReference>
<sequence length="236" mass="26106">MGEIMKHDNDNARGLVILLCNLTNAMAEPWVEAGYDVLMVDPQHGMTHKDGRITRFAGTVLEAAPLLAHHIRHSNIVFVAGFPPCTDVAVSGARWWEDKRAKDPYFQAKAAIVAEQCRMTCLLSGAPGFFENPVSAFSRIFGPATHTFHPHDYTGYCASDNYVKRTCLWAFNDYRMPAPQRDQSLGKPDTRIWTAPPGPQRANIRSAFPRGFSVANFLANAPHLASTVLQDSKHAA</sequence>
<evidence type="ECO:0008006" key="3">
    <source>
        <dbReference type="Google" id="ProtNLM"/>
    </source>
</evidence>
<protein>
    <recommendedName>
        <fullName evidence="3">Dcm methylase</fullName>
    </recommendedName>
</protein>
<evidence type="ECO:0000313" key="1">
    <source>
        <dbReference type="EMBL" id="RAK26358.1"/>
    </source>
</evidence>
<dbReference type="Proteomes" id="UP000249453">
    <property type="component" value="Unassembled WGS sequence"/>
</dbReference>
<comment type="caution">
    <text evidence="1">The sequence shown here is derived from an EMBL/GenBank/DDBJ whole genome shotgun (WGS) entry which is preliminary data.</text>
</comment>
<organism evidence="1 2">
    <name type="scientific">Falsochrobactrum ovis</name>
    <dbReference type="NCBI Taxonomy" id="1293442"/>
    <lineage>
        <taxon>Bacteria</taxon>
        <taxon>Pseudomonadati</taxon>
        <taxon>Pseudomonadota</taxon>
        <taxon>Alphaproteobacteria</taxon>
        <taxon>Hyphomicrobiales</taxon>
        <taxon>Brucellaceae</taxon>
        <taxon>Falsochrobactrum</taxon>
    </lineage>
</organism>
<reference evidence="1 2" key="1">
    <citation type="submission" date="2018-06" db="EMBL/GenBank/DDBJ databases">
        <title>Genomic Encyclopedia of Type Strains, Phase IV (KMG-IV): sequencing the most valuable type-strain genomes for metagenomic binning, comparative biology and taxonomic classification.</title>
        <authorList>
            <person name="Goeker M."/>
        </authorList>
    </citation>
    <scope>NUCLEOTIDE SEQUENCE [LARGE SCALE GENOMIC DNA]</scope>
    <source>
        <strain evidence="1 2">DSM 26720</strain>
    </source>
</reference>
<dbReference type="AlphaFoldDB" id="A0A364JSR0"/>
<gene>
    <name evidence="1" type="ORF">C7374_11443</name>
</gene>
<proteinExistence type="predicted"/>
<accession>A0A364JSR0</accession>
<evidence type="ECO:0000313" key="2">
    <source>
        <dbReference type="Proteomes" id="UP000249453"/>
    </source>
</evidence>